<dbReference type="InterPro" id="IPR000719">
    <property type="entry name" value="Prot_kinase_dom"/>
</dbReference>
<dbReference type="Gene3D" id="3.30.200.20">
    <property type="entry name" value="Phosphorylase Kinase, domain 1"/>
    <property type="match status" value="1"/>
</dbReference>
<dbReference type="EMBL" id="KZ819608">
    <property type="protein sequence ID" value="PWN31506.1"/>
    <property type="molecule type" value="Genomic_DNA"/>
</dbReference>
<feature type="non-terminal residue" evidence="2">
    <location>
        <position position="1"/>
    </location>
</feature>
<dbReference type="OrthoDB" id="447103at2759"/>
<dbReference type="InterPro" id="IPR011009">
    <property type="entry name" value="Kinase-like_dom_sf"/>
</dbReference>
<reference evidence="2 3" key="1">
    <citation type="journal article" date="2018" name="Mol. Biol. Evol.">
        <title>Broad Genomic Sampling Reveals a Smut Pathogenic Ancestry of the Fungal Clade Ustilaginomycotina.</title>
        <authorList>
            <person name="Kijpornyongpan T."/>
            <person name="Mondo S.J."/>
            <person name="Barry K."/>
            <person name="Sandor L."/>
            <person name="Lee J."/>
            <person name="Lipzen A."/>
            <person name="Pangilinan J."/>
            <person name="LaButti K."/>
            <person name="Hainaut M."/>
            <person name="Henrissat B."/>
            <person name="Grigoriev I.V."/>
            <person name="Spatafora J.W."/>
            <person name="Aime M.C."/>
        </authorList>
    </citation>
    <scope>NUCLEOTIDE SEQUENCE [LARGE SCALE GENOMIC DNA]</scope>
    <source>
        <strain evidence="2 3">MCA 3882</strain>
    </source>
</reference>
<feature type="domain" description="Protein kinase" evidence="1">
    <location>
        <begin position="8"/>
        <end position="303"/>
    </location>
</feature>
<dbReference type="AlphaFoldDB" id="A0A316V1T9"/>
<dbReference type="Gene3D" id="1.10.510.10">
    <property type="entry name" value="Transferase(Phosphotransferase) domain 1"/>
    <property type="match status" value="1"/>
</dbReference>
<dbReference type="PANTHER" id="PTHR12984:SF3">
    <property type="entry name" value="N-TERMINAL KINASE-LIKE PROTEIN"/>
    <property type="match status" value="1"/>
</dbReference>
<dbReference type="SUPFAM" id="SSF48371">
    <property type="entry name" value="ARM repeat"/>
    <property type="match status" value="1"/>
</dbReference>
<dbReference type="Proteomes" id="UP000245771">
    <property type="component" value="Unassembled WGS sequence"/>
</dbReference>
<dbReference type="GeneID" id="37017854"/>
<dbReference type="STRING" id="1280837.A0A316V1T9"/>
<dbReference type="RefSeq" id="XP_025351808.1">
    <property type="nucleotide sequence ID" value="XM_025496073.1"/>
</dbReference>
<dbReference type="PROSITE" id="PS50011">
    <property type="entry name" value="PROTEIN_KINASE_DOM"/>
    <property type="match status" value="1"/>
</dbReference>
<sequence length="577" mass="63491">LDDMSSFFSAASALLTGKSGPLPEYTIGERDNWFEGRTIWSLHSAIRKEDGMPCSMLIFDSQQSSHSNSKKSLLPLARNALRRLRTTRHPDVIRLLNSAETPSGVFIAVEHIRPLGKILAEMSNHGASGSNEWVGWGLSKVTNALRFMHSDMHVSHGNVRIDSIFLAPSGEWRLGGLELVSDPSSSNDLIGSSDATSLLYTMGGMVPDAIRNAPPEVKQAGWSVLKELEIHAFDSYAFGRMIIEAYNGTLAPSSSNANAIPAQGRVPAPLFALMKRMLLPNAKSRLKIETFEEAGNKVPGGFFAENRLVKVANGLDGFILSSEEDRAQILKTIKQSSQSFPPEFLQHKVLPVLVNAMTLHASRLLPLIVQLGQPLNDEDWKRAVAPTIFQTFQSADRSIRMALLDNLTMFIQKLDSKQISERIWPQLLSGFIDTSAVIREATVRAIVPLSDKLSERILNNDLLRQLARTQVDSEAQIRTNTTILLGNLAPKLSLSTRKKVLIPAFIRVLKDTFVPARIAGIMAFMATAESFDGVESANQILPSICPCLLDSDQGVREQAKSALDLFLKKIEEAATRM</sequence>
<dbReference type="SUPFAM" id="SSF56112">
    <property type="entry name" value="Protein kinase-like (PK-like)"/>
    <property type="match status" value="1"/>
</dbReference>
<proteinExistence type="predicted"/>
<gene>
    <name evidence="2" type="ORF">FA14DRAFT_114799</name>
</gene>
<feature type="non-terminal residue" evidence="2">
    <location>
        <position position="577"/>
    </location>
</feature>
<keyword evidence="3" id="KW-1185">Reference proteome</keyword>
<dbReference type="FunCoup" id="A0A316V1T9">
    <property type="interactions" value="837"/>
</dbReference>
<dbReference type="GO" id="GO:0005524">
    <property type="term" value="F:ATP binding"/>
    <property type="evidence" value="ECO:0007669"/>
    <property type="project" value="InterPro"/>
</dbReference>
<dbReference type="Gene3D" id="1.25.10.10">
    <property type="entry name" value="Leucine-rich Repeat Variant"/>
    <property type="match status" value="1"/>
</dbReference>
<dbReference type="InterPro" id="IPR051177">
    <property type="entry name" value="CIK-Related_Protein"/>
</dbReference>
<evidence type="ECO:0000313" key="2">
    <source>
        <dbReference type="EMBL" id="PWN31506.1"/>
    </source>
</evidence>
<evidence type="ECO:0000313" key="3">
    <source>
        <dbReference type="Proteomes" id="UP000245771"/>
    </source>
</evidence>
<dbReference type="PANTHER" id="PTHR12984">
    <property type="entry name" value="SCY1-RELATED S/T PROTEIN KINASE-LIKE"/>
    <property type="match status" value="1"/>
</dbReference>
<dbReference type="InParanoid" id="A0A316V1T9"/>
<protein>
    <submittedName>
        <fullName evidence="2">ARM repeat-containing protein</fullName>
    </submittedName>
</protein>
<dbReference type="GO" id="GO:0005737">
    <property type="term" value="C:cytoplasm"/>
    <property type="evidence" value="ECO:0007669"/>
    <property type="project" value="TreeGrafter"/>
</dbReference>
<dbReference type="GO" id="GO:0004672">
    <property type="term" value="F:protein kinase activity"/>
    <property type="evidence" value="ECO:0007669"/>
    <property type="project" value="InterPro"/>
</dbReference>
<dbReference type="InterPro" id="IPR016024">
    <property type="entry name" value="ARM-type_fold"/>
</dbReference>
<evidence type="ECO:0000259" key="1">
    <source>
        <dbReference type="PROSITE" id="PS50011"/>
    </source>
</evidence>
<accession>A0A316V1T9</accession>
<dbReference type="GO" id="GO:0006409">
    <property type="term" value="P:tRNA export from nucleus"/>
    <property type="evidence" value="ECO:0007669"/>
    <property type="project" value="TreeGrafter"/>
</dbReference>
<dbReference type="InterPro" id="IPR011989">
    <property type="entry name" value="ARM-like"/>
</dbReference>
<organism evidence="2 3">
    <name type="scientific">Meira miltonrushii</name>
    <dbReference type="NCBI Taxonomy" id="1280837"/>
    <lineage>
        <taxon>Eukaryota</taxon>
        <taxon>Fungi</taxon>
        <taxon>Dikarya</taxon>
        <taxon>Basidiomycota</taxon>
        <taxon>Ustilaginomycotina</taxon>
        <taxon>Exobasidiomycetes</taxon>
        <taxon>Exobasidiales</taxon>
        <taxon>Brachybasidiaceae</taxon>
        <taxon>Meira</taxon>
    </lineage>
</organism>
<name>A0A316V1T9_9BASI</name>